<keyword evidence="2" id="KW-0812">Transmembrane</keyword>
<feature type="region of interest" description="Disordered" evidence="1">
    <location>
        <begin position="124"/>
        <end position="205"/>
    </location>
</feature>
<accession>A0A0D2A0F1</accession>
<evidence type="ECO:0000313" key="3">
    <source>
        <dbReference type="EMBL" id="KIV99804.1"/>
    </source>
</evidence>
<keyword evidence="4" id="KW-1185">Reference proteome</keyword>
<dbReference type="STRING" id="253628.A0A0D2A0F1"/>
<sequence length="205" mass="21694">MNGGWVFLIVLILAVLIGGGGYVAYRKFYLKQETTFAYPSPAPSSLGDKLRDIWSRIRNPKTQTGAGYEATSGYGGGRVPGRGRAHALDPDEAWDSRVGTEADLYGGSGVGGYYEEQELEYHGASTGGGFRQTETLGAPTTGSRARSKSPAASNPFADDNAASLRSVSPRPQVDTAAAARHPTGGRGSAESSPTFERRSIFREAV</sequence>
<organism evidence="3 4">
    <name type="scientific">Verruconis gallopava</name>
    <dbReference type="NCBI Taxonomy" id="253628"/>
    <lineage>
        <taxon>Eukaryota</taxon>
        <taxon>Fungi</taxon>
        <taxon>Dikarya</taxon>
        <taxon>Ascomycota</taxon>
        <taxon>Pezizomycotina</taxon>
        <taxon>Dothideomycetes</taxon>
        <taxon>Pleosporomycetidae</taxon>
        <taxon>Venturiales</taxon>
        <taxon>Sympoventuriaceae</taxon>
        <taxon>Verruconis</taxon>
    </lineage>
</organism>
<keyword evidence="2" id="KW-0472">Membrane</keyword>
<dbReference type="HOGENOM" id="CLU_073635_0_0_1"/>
<feature type="region of interest" description="Disordered" evidence="1">
    <location>
        <begin position="64"/>
        <end position="93"/>
    </location>
</feature>
<feature type="compositionally biased region" description="Polar residues" evidence="1">
    <location>
        <begin position="132"/>
        <end position="144"/>
    </location>
</feature>
<feature type="transmembrane region" description="Helical" evidence="2">
    <location>
        <begin position="6"/>
        <end position="25"/>
    </location>
</feature>
<reference evidence="3 4" key="1">
    <citation type="submission" date="2015-01" db="EMBL/GenBank/DDBJ databases">
        <title>The Genome Sequence of Ochroconis gallopava CBS43764.</title>
        <authorList>
            <consortium name="The Broad Institute Genomics Platform"/>
            <person name="Cuomo C."/>
            <person name="de Hoog S."/>
            <person name="Gorbushina A."/>
            <person name="Stielow B."/>
            <person name="Teixiera M."/>
            <person name="Abouelleil A."/>
            <person name="Chapman S.B."/>
            <person name="Priest M."/>
            <person name="Young S.K."/>
            <person name="Wortman J."/>
            <person name="Nusbaum C."/>
            <person name="Birren B."/>
        </authorList>
    </citation>
    <scope>NUCLEOTIDE SEQUENCE [LARGE SCALE GENOMIC DNA]</scope>
    <source>
        <strain evidence="3 4">CBS 43764</strain>
    </source>
</reference>
<dbReference type="GeneID" id="27316581"/>
<evidence type="ECO:0000256" key="1">
    <source>
        <dbReference type="SAM" id="MobiDB-lite"/>
    </source>
</evidence>
<dbReference type="EMBL" id="KN847571">
    <property type="protein sequence ID" value="KIV99804.1"/>
    <property type="molecule type" value="Genomic_DNA"/>
</dbReference>
<evidence type="ECO:0000256" key="2">
    <source>
        <dbReference type="SAM" id="Phobius"/>
    </source>
</evidence>
<dbReference type="VEuPathDB" id="FungiDB:PV09_08608"/>
<dbReference type="AlphaFoldDB" id="A0A0D2A0F1"/>
<protein>
    <submittedName>
        <fullName evidence="3">Uncharacterized protein</fullName>
    </submittedName>
</protein>
<dbReference type="OrthoDB" id="5414285at2759"/>
<dbReference type="Proteomes" id="UP000053259">
    <property type="component" value="Unassembled WGS sequence"/>
</dbReference>
<dbReference type="InParanoid" id="A0A0D2A0F1"/>
<gene>
    <name evidence="3" type="ORF">PV09_08608</name>
</gene>
<name>A0A0D2A0F1_9PEZI</name>
<proteinExistence type="predicted"/>
<keyword evidence="2" id="KW-1133">Transmembrane helix</keyword>
<feature type="compositionally biased region" description="Basic and acidic residues" evidence="1">
    <location>
        <begin position="195"/>
        <end position="205"/>
    </location>
</feature>
<evidence type="ECO:0000313" key="4">
    <source>
        <dbReference type="Proteomes" id="UP000053259"/>
    </source>
</evidence>
<dbReference type="RefSeq" id="XP_016209674.1">
    <property type="nucleotide sequence ID" value="XM_016362532.1"/>
</dbReference>